<dbReference type="EMBL" id="JAGYWB010000015">
    <property type="protein sequence ID" value="KAI0498270.1"/>
    <property type="molecule type" value="Genomic_DNA"/>
</dbReference>
<sequence length="59" mass="6594">MSSWPQAPSSPSQINSPAIRKTTVVQEFLQTLSVQPHTLDQSIRTAVASVLPWFRESEQ</sequence>
<evidence type="ECO:0000313" key="2">
    <source>
        <dbReference type="Proteomes" id="UP000829196"/>
    </source>
</evidence>
<proteinExistence type="predicted"/>
<organism evidence="1 2">
    <name type="scientific">Dendrobium nobile</name>
    <name type="common">Orchid</name>
    <dbReference type="NCBI Taxonomy" id="94219"/>
    <lineage>
        <taxon>Eukaryota</taxon>
        <taxon>Viridiplantae</taxon>
        <taxon>Streptophyta</taxon>
        <taxon>Embryophyta</taxon>
        <taxon>Tracheophyta</taxon>
        <taxon>Spermatophyta</taxon>
        <taxon>Magnoliopsida</taxon>
        <taxon>Liliopsida</taxon>
        <taxon>Asparagales</taxon>
        <taxon>Orchidaceae</taxon>
        <taxon>Epidendroideae</taxon>
        <taxon>Malaxideae</taxon>
        <taxon>Dendrobiinae</taxon>
        <taxon>Dendrobium</taxon>
    </lineage>
</organism>
<accession>A0A8T3AQ74</accession>
<keyword evidence="2" id="KW-1185">Reference proteome</keyword>
<name>A0A8T3AQ74_DENNO</name>
<dbReference type="Proteomes" id="UP000829196">
    <property type="component" value="Unassembled WGS sequence"/>
</dbReference>
<gene>
    <name evidence="1" type="ORF">KFK09_021511</name>
</gene>
<dbReference type="AlphaFoldDB" id="A0A8T3AQ74"/>
<comment type="caution">
    <text evidence="1">The sequence shown here is derived from an EMBL/GenBank/DDBJ whole genome shotgun (WGS) entry which is preliminary data.</text>
</comment>
<reference evidence="1" key="1">
    <citation type="journal article" date="2022" name="Front. Genet.">
        <title>Chromosome-Scale Assembly of the Dendrobium nobile Genome Provides Insights Into the Molecular Mechanism of the Biosynthesis of the Medicinal Active Ingredient of Dendrobium.</title>
        <authorList>
            <person name="Xu Q."/>
            <person name="Niu S.-C."/>
            <person name="Li K.-L."/>
            <person name="Zheng P.-J."/>
            <person name="Zhang X.-J."/>
            <person name="Jia Y."/>
            <person name="Liu Y."/>
            <person name="Niu Y.-X."/>
            <person name="Yu L.-H."/>
            <person name="Chen D.-F."/>
            <person name="Zhang G.-Q."/>
        </authorList>
    </citation>
    <scope>NUCLEOTIDE SEQUENCE</scope>
    <source>
        <tissue evidence="1">Leaf</tissue>
    </source>
</reference>
<evidence type="ECO:0000313" key="1">
    <source>
        <dbReference type="EMBL" id="KAI0498270.1"/>
    </source>
</evidence>
<dbReference type="SMR" id="A0A8T3AQ74"/>
<protein>
    <submittedName>
        <fullName evidence="1">Uncharacterized protein</fullName>
    </submittedName>
</protein>